<dbReference type="AlphaFoldDB" id="A0A7S3L4W5"/>
<protein>
    <submittedName>
        <fullName evidence="2">Uncharacterized protein</fullName>
    </submittedName>
</protein>
<keyword evidence="1" id="KW-0040">ANK repeat</keyword>
<dbReference type="Pfam" id="PF12796">
    <property type="entry name" value="Ank_2"/>
    <property type="match status" value="1"/>
</dbReference>
<dbReference type="InterPro" id="IPR002110">
    <property type="entry name" value="Ankyrin_rpt"/>
</dbReference>
<dbReference type="SMART" id="SM00248">
    <property type="entry name" value="ANK"/>
    <property type="match status" value="8"/>
</dbReference>
<accession>A0A7S3L4W5</accession>
<dbReference type="Gene3D" id="1.25.40.20">
    <property type="entry name" value="Ankyrin repeat-containing domain"/>
    <property type="match status" value="3"/>
</dbReference>
<dbReference type="EMBL" id="HBIM01011006">
    <property type="protein sequence ID" value="CAE0411852.1"/>
    <property type="molecule type" value="Transcribed_RNA"/>
</dbReference>
<gene>
    <name evidence="2" type="ORF">ACOF00016_LOCUS9137</name>
</gene>
<dbReference type="PROSITE" id="PS50088">
    <property type="entry name" value="ANK_REPEAT"/>
    <property type="match status" value="1"/>
</dbReference>
<organism evidence="2">
    <name type="scientific">Amphora coffeiformis</name>
    <dbReference type="NCBI Taxonomy" id="265554"/>
    <lineage>
        <taxon>Eukaryota</taxon>
        <taxon>Sar</taxon>
        <taxon>Stramenopiles</taxon>
        <taxon>Ochrophyta</taxon>
        <taxon>Bacillariophyta</taxon>
        <taxon>Bacillariophyceae</taxon>
        <taxon>Bacillariophycidae</taxon>
        <taxon>Thalassiophysales</taxon>
        <taxon>Catenulaceae</taxon>
        <taxon>Amphora</taxon>
    </lineage>
</organism>
<sequence>MVRAKEIENWHPTGIVGHEGGLIRVDSEGRQQLQTSPASAFKRPGLTKDMLDIGGLSSPPLSETIFDLQEEKSVNLHTFLRISDWQGLMERLEELQQGNMCEIQCSLSEENDELETPIHTAAWKCPVEVTLRMLEITPPDERKALLLRRDECGNTVLHLCCANIDERAEFTIMKNVLLLAPEALDIVNAYGDSPLHLLVSSPGYTKSHDFTVEIAAEEAVTSLLTLVEEQGTLQNNMGLTLLHCAIAHGAHERVVVQLLNIAPDAASVVDSRGMLPLHYCAAFGRIPWTFVQQLIEVYPAALLAPTVDGDTPLHLLVVNAQRQLNEAGLLDRNTSKIAELLLSTPRSQKCALFTPNNEKLYPLHCCAVFDCPPQLTRILMESEHAVEASTLPTHSGWTALHLACVTTTGNKSTENAEALATQRACRTFDKGDRTPIMLALESTSISAVLVKFLAKKCPKSALTPTKKGKNLPLHIALEHNVKDSIIQRLVKANPASLKMKNSAGDTALHIACRRGVPVSTVKFLLSKDKEIRRVKNKKGQYPYDLAESLGVAQDIPELYDPVMVTEKNTCSGSFGSTLSSTESSYKEEFQLSFL</sequence>
<name>A0A7S3L4W5_9STRA</name>
<dbReference type="PANTHER" id="PTHR24121">
    <property type="entry name" value="NO MECHANORECEPTOR POTENTIAL C, ISOFORM D-RELATED"/>
    <property type="match status" value="1"/>
</dbReference>
<proteinExistence type="predicted"/>
<evidence type="ECO:0000256" key="1">
    <source>
        <dbReference type="PROSITE-ProRule" id="PRU00023"/>
    </source>
</evidence>
<dbReference type="PANTHER" id="PTHR24121:SF23">
    <property type="entry name" value="NO MECHANORECEPTOR POTENTIAL C, ISOFORM H"/>
    <property type="match status" value="1"/>
</dbReference>
<feature type="repeat" description="ANK" evidence="1">
    <location>
        <begin position="503"/>
        <end position="536"/>
    </location>
</feature>
<dbReference type="InterPro" id="IPR036770">
    <property type="entry name" value="Ankyrin_rpt-contain_sf"/>
</dbReference>
<evidence type="ECO:0000313" key="2">
    <source>
        <dbReference type="EMBL" id="CAE0411852.1"/>
    </source>
</evidence>
<reference evidence="2" key="1">
    <citation type="submission" date="2021-01" db="EMBL/GenBank/DDBJ databases">
        <authorList>
            <person name="Corre E."/>
            <person name="Pelletier E."/>
            <person name="Niang G."/>
            <person name="Scheremetjew M."/>
            <person name="Finn R."/>
            <person name="Kale V."/>
            <person name="Holt S."/>
            <person name="Cochrane G."/>
            <person name="Meng A."/>
            <person name="Brown T."/>
            <person name="Cohen L."/>
        </authorList>
    </citation>
    <scope>NUCLEOTIDE SEQUENCE</scope>
    <source>
        <strain evidence="2">CCMP127</strain>
    </source>
</reference>
<dbReference type="SUPFAM" id="SSF48403">
    <property type="entry name" value="Ankyrin repeat"/>
    <property type="match status" value="2"/>
</dbReference>